<keyword evidence="2" id="KW-1185">Reference proteome</keyword>
<dbReference type="Proteomes" id="UP001163321">
    <property type="component" value="Chromosome 4"/>
</dbReference>
<evidence type="ECO:0000313" key="2">
    <source>
        <dbReference type="Proteomes" id="UP001163321"/>
    </source>
</evidence>
<protein>
    <submittedName>
        <fullName evidence="1">Uncharacterized protein</fullName>
    </submittedName>
</protein>
<reference evidence="1 2" key="1">
    <citation type="journal article" date="2022" name="bioRxiv">
        <title>The genome of the oomycete Peronosclerospora sorghi, a cosmopolitan pathogen of maize and sorghum, is inflated with dispersed pseudogenes.</title>
        <authorList>
            <person name="Fletcher K."/>
            <person name="Martin F."/>
            <person name="Isakeit T."/>
            <person name="Cavanaugh K."/>
            <person name="Magill C."/>
            <person name="Michelmore R."/>
        </authorList>
    </citation>
    <scope>NUCLEOTIDE SEQUENCE [LARGE SCALE GENOMIC DNA]</scope>
    <source>
        <strain evidence="1">P6</strain>
    </source>
</reference>
<name>A0ACC0W758_9STRA</name>
<comment type="caution">
    <text evidence="1">The sequence shown here is derived from an EMBL/GenBank/DDBJ whole genome shotgun (WGS) entry which is preliminary data.</text>
</comment>
<evidence type="ECO:0000313" key="1">
    <source>
        <dbReference type="EMBL" id="KAI9914171.1"/>
    </source>
</evidence>
<gene>
    <name evidence="1" type="ORF">PsorP6_004941</name>
</gene>
<sequence length="178" mass="20584">MRNNNSRSKNTVGFSRRGPRREQVRSSFNCNMWVSLSIDFLSLQKRTMDYEARVTRNGVTANHLLNFSMPDRDSAAFHHQKKTKSLAPRTKMEYLHASYRFVIAPLEADAVVPTWNIESLTEWSSVEQVLLWYDVDNPQNCPICMDAFRAPKITKCGHIFWCVFTMSIQIKCGLLTLC</sequence>
<organism evidence="1 2">
    <name type="scientific">Peronosclerospora sorghi</name>
    <dbReference type="NCBI Taxonomy" id="230839"/>
    <lineage>
        <taxon>Eukaryota</taxon>
        <taxon>Sar</taxon>
        <taxon>Stramenopiles</taxon>
        <taxon>Oomycota</taxon>
        <taxon>Peronosporomycetes</taxon>
        <taxon>Peronosporales</taxon>
        <taxon>Peronosporaceae</taxon>
        <taxon>Peronosclerospora</taxon>
    </lineage>
</organism>
<proteinExistence type="predicted"/>
<dbReference type="EMBL" id="CM047583">
    <property type="protein sequence ID" value="KAI9914171.1"/>
    <property type="molecule type" value="Genomic_DNA"/>
</dbReference>
<accession>A0ACC0W758</accession>